<feature type="region of interest" description="Disordered" evidence="7">
    <location>
        <begin position="393"/>
        <end position="419"/>
    </location>
</feature>
<reference evidence="10" key="1">
    <citation type="journal article" date="2010" name="Nature">
        <title>The Amphimedon queenslandica genome and the evolution of animal complexity.</title>
        <authorList>
            <person name="Srivastava M."/>
            <person name="Simakov O."/>
            <person name="Chapman J."/>
            <person name="Fahey B."/>
            <person name="Gauthier M.E."/>
            <person name="Mitros T."/>
            <person name="Richards G.S."/>
            <person name="Conaco C."/>
            <person name="Dacre M."/>
            <person name="Hellsten U."/>
            <person name="Larroux C."/>
            <person name="Putnam N.H."/>
            <person name="Stanke M."/>
            <person name="Adamska M."/>
            <person name="Darling A."/>
            <person name="Degnan S.M."/>
            <person name="Oakley T.H."/>
            <person name="Plachetzki D.C."/>
            <person name="Zhai Y."/>
            <person name="Adamski M."/>
            <person name="Calcino A."/>
            <person name="Cummins S.F."/>
            <person name="Goodstein D.M."/>
            <person name="Harris C."/>
            <person name="Jackson D.J."/>
            <person name="Leys S.P."/>
            <person name="Shu S."/>
            <person name="Woodcroft B.J."/>
            <person name="Vervoort M."/>
            <person name="Kosik K.S."/>
            <person name="Manning G."/>
            <person name="Degnan B.M."/>
            <person name="Rokhsar D.S."/>
        </authorList>
    </citation>
    <scope>NUCLEOTIDE SEQUENCE [LARGE SCALE GENOMIC DNA]</scope>
</reference>
<evidence type="ECO:0000256" key="2">
    <source>
        <dbReference type="ARBA" id="ARBA00008446"/>
    </source>
</evidence>
<evidence type="ECO:0000256" key="1">
    <source>
        <dbReference type="ARBA" id="ARBA00004123"/>
    </source>
</evidence>
<evidence type="ECO:0000256" key="7">
    <source>
        <dbReference type="SAM" id="MobiDB-lite"/>
    </source>
</evidence>
<evidence type="ECO:0000313" key="9">
    <source>
        <dbReference type="EnsemblMetazoa" id="XP_011403814.2"/>
    </source>
</evidence>
<evidence type="ECO:0000256" key="6">
    <source>
        <dbReference type="PROSITE-ProRule" id="PRU00108"/>
    </source>
</evidence>
<feature type="compositionally biased region" description="Low complexity" evidence="7">
    <location>
        <begin position="164"/>
        <end position="173"/>
    </location>
</feature>
<name>A0AAN0ILB4_AMPQE</name>
<feature type="compositionally biased region" description="Low complexity" evidence="7">
    <location>
        <begin position="128"/>
        <end position="137"/>
    </location>
</feature>
<feature type="domain" description="Homeobox" evidence="8">
    <location>
        <begin position="330"/>
        <end position="393"/>
    </location>
</feature>
<sequence>MLAMQQRNSSYSLTRQQQPQQQQEPSSFSPDPKSSPPLAAIASGPSYPSYYPGDYYSSSTSSLSLPNPTSCSSASSHYHNSYGYTPGSGSYYSPTALTPYQHQLQRLSAASFPTASFPAVGGGGSSFSRYPSSSSSSNYPLSTDGLSYGVESPTESPNSPIPCSPQQSPSPASYSPPPPLGSGEGQTATSLYEATASTPSPVYYRSTSSYSSYYSSIPMTSCSSSSVESQSNNYNYSSLISTGDGSSSSSSSSCYASNAVAPGASATMPFSYTACNYPANTTTGYFASPYPLTTSDYSAYPQSTAFGLGNTSSLTLWNYPSFQVNPVSKVSYDSPRYKLTPERAIPLIKWFEEHKDHPYPSRHEKMLLCQSTQLTFTQVSTWFANARRRMKKAAQDDEDIDEEDGTDDQMAPVEVLKSD</sequence>
<dbReference type="GO" id="GO:0048468">
    <property type="term" value="P:cell development"/>
    <property type="evidence" value="ECO:0007669"/>
    <property type="project" value="TreeGrafter"/>
</dbReference>
<dbReference type="RefSeq" id="XP_011403814.2">
    <property type="nucleotide sequence ID" value="XM_011405512.2"/>
</dbReference>
<keyword evidence="4 6" id="KW-0371">Homeobox</keyword>
<dbReference type="GeneID" id="105312674"/>
<dbReference type="SUPFAM" id="SSF46689">
    <property type="entry name" value="Homeodomain-like"/>
    <property type="match status" value="1"/>
</dbReference>
<dbReference type="GO" id="GO:0000981">
    <property type="term" value="F:DNA-binding transcription factor activity, RNA polymerase II-specific"/>
    <property type="evidence" value="ECO:0007669"/>
    <property type="project" value="TreeGrafter"/>
</dbReference>
<dbReference type="AlphaFoldDB" id="A0AAN0ILB4"/>
<accession>A0AAN0ILB4</accession>
<dbReference type="Proteomes" id="UP000007879">
    <property type="component" value="Unassembled WGS sequence"/>
</dbReference>
<organism evidence="9 10">
    <name type="scientific">Amphimedon queenslandica</name>
    <name type="common">Sponge</name>
    <dbReference type="NCBI Taxonomy" id="400682"/>
    <lineage>
        <taxon>Eukaryota</taxon>
        <taxon>Metazoa</taxon>
        <taxon>Porifera</taxon>
        <taxon>Demospongiae</taxon>
        <taxon>Heteroscleromorpha</taxon>
        <taxon>Haplosclerida</taxon>
        <taxon>Niphatidae</taxon>
        <taxon>Amphimedon</taxon>
    </lineage>
</organism>
<feature type="region of interest" description="Disordered" evidence="7">
    <location>
        <begin position="128"/>
        <end position="187"/>
    </location>
</feature>
<feature type="compositionally biased region" description="Polar residues" evidence="7">
    <location>
        <begin position="1"/>
        <end position="15"/>
    </location>
</feature>
<evidence type="ECO:0000256" key="3">
    <source>
        <dbReference type="ARBA" id="ARBA00023125"/>
    </source>
</evidence>
<dbReference type="GO" id="GO:0005634">
    <property type="term" value="C:nucleus"/>
    <property type="evidence" value="ECO:0007669"/>
    <property type="project" value="UniProtKB-SubCell"/>
</dbReference>
<reference evidence="9" key="2">
    <citation type="submission" date="2024-06" db="UniProtKB">
        <authorList>
            <consortium name="EnsemblMetazoa"/>
        </authorList>
    </citation>
    <scope>IDENTIFICATION</scope>
</reference>
<dbReference type="PANTHER" id="PTHR11211">
    <property type="entry name" value="IROQUOIS-CLASS HOMEODOMAIN PROTEIN IRX"/>
    <property type="match status" value="1"/>
</dbReference>
<dbReference type="PANTHER" id="PTHR11211:SF3">
    <property type="entry name" value="HOMEOBOX PROTEIN MOHAWK"/>
    <property type="match status" value="1"/>
</dbReference>
<dbReference type="InterPro" id="IPR008422">
    <property type="entry name" value="KN_HD"/>
</dbReference>
<dbReference type="InterPro" id="IPR001356">
    <property type="entry name" value="HD"/>
</dbReference>
<evidence type="ECO:0000256" key="4">
    <source>
        <dbReference type="ARBA" id="ARBA00023155"/>
    </source>
</evidence>
<comment type="similarity">
    <text evidence="2">Belongs to the TALE/IRO homeobox family.</text>
</comment>
<dbReference type="PROSITE" id="PS50071">
    <property type="entry name" value="HOMEOBOX_2"/>
    <property type="match status" value="1"/>
</dbReference>
<dbReference type="KEGG" id="aqu:105312674"/>
<evidence type="ECO:0000313" key="10">
    <source>
        <dbReference type="Proteomes" id="UP000007879"/>
    </source>
</evidence>
<keyword evidence="10" id="KW-1185">Reference proteome</keyword>
<feature type="compositionally biased region" description="Acidic residues" evidence="7">
    <location>
        <begin position="396"/>
        <end position="407"/>
    </location>
</feature>
<evidence type="ECO:0000259" key="8">
    <source>
        <dbReference type="PROSITE" id="PS50071"/>
    </source>
</evidence>
<dbReference type="Gene3D" id="1.10.10.60">
    <property type="entry name" value="Homeodomain-like"/>
    <property type="match status" value="1"/>
</dbReference>
<feature type="region of interest" description="Disordered" evidence="7">
    <location>
        <begin position="1"/>
        <end position="45"/>
    </location>
</feature>
<dbReference type="GO" id="GO:0000978">
    <property type="term" value="F:RNA polymerase II cis-regulatory region sequence-specific DNA binding"/>
    <property type="evidence" value="ECO:0007669"/>
    <property type="project" value="TreeGrafter"/>
</dbReference>
<dbReference type="SMART" id="SM00389">
    <property type="entry name" value="HOX"/>
    <property type="match status" value="1"/>
</dbReference>
<comment type="subcellular location">
    <subcellularLocation>
        <location evidence="1 6">Nucleus</location>
    </subcellularLocation>
</comment>
<dbReference type="Pfam" id="PF05920">
    <property type="entry name" value="Homeobox_KN"/>
    <property type="match status" value="1"/>
</dbReference>
<dbReference type="InterPro" id="IPR009057">
    <property type="entry name" value="Homeodomain-like_sf"/>
</dbReference>
<dbReference type="CDD" id="cd00086">
    <property type="entry name" value="homeodomain"/>
    <property type="match status" value="1"/>
</dbReference>
<feature type="compositionally biased region" description="Low complexity" evidence="7">
    <location>
        <begin position="16"/>
        <end position="32"/>
    </location>
</feature>
<protein>
    <recommendedName>
        <fullName evidence="8">Homeobox domain-containing protein</fullName>
    </recommendedName>
</protein>
<evidence type="ECO:0000256" key="5">
    <source>
        <dbReference type="ARBA" id="ARBA00023242"/>
    </source>
</evidence>
<keyword evidence="5 6" id="KW-0539">Nucleus</keyword>
<feature type="DNA-binding region" description="Homeobox" evidence="6">
    <location>
        <begin position="332"/>
        <end position="394"/>
    </location>
</feature>
<keyword evidence="3 6" id="KW-0238">DNA-binding</keyword>
<proteinExistence type="inferred from homology"/>
<dbReference type="EnsemblMetazoa" id="XM_011405512.2">
    <property type="protein sequence ID" value="XP_011403814.2"/>
    <property type="gene ID" value="LOC105312674"/>
</dbReference>